<gene>
    <name evidence="6" type="ordered locus">HEAR2340</name>
</gene>
<organism evidence="6 7">
    <name type="scientific">Herminiimonas arsenicoxydans</name>
    <dbReference type="NCBI Taxonomy" id="204773"/>
    <lineage>
        <taxon>Bacteria</taxon>
        <taxon>Pseudomonadati</taxon>
        <taxon>Pseudomonadota</taxon>
        <taxon>Betaproteobacteria</taxon>
        <taxon>Burkholderiales</taxon>
        <taxon>Oxalobacteraceae</taxon>
        <taxon>Herminiimonas</taxon>
    </lineage>
</organism>
<keyword evidence="2" id="KW-0012">Acyltransferase</keyword>
<accession>A4G7I4</accession>
<feature type="domain" description="Poly-beta-hydroxybutyrate polymerase N-terminal" evidence="4">
    <location>
        <begin position="140"/>
        <end position="309"/>
    </location>
</feature>
<dbReference type="EMBL" id="CU207211">
    <property type="protein sequence ID" value="CAL62471.1"/>
    <property type="molecule type" value="Genomic_DNA"/>
</dbReference>
<dbReference type="InterPro" id="IPR029058">
    <property type="entry name" value="AB_hydrolase_fold"/>
</dbReference>
<dbReference type="InterPro" id="IPR051321">
    <property type="entry name" value="PHA/PHB_synthase"/>
</dbReference>
<name>A4G7I4_HERAR</name>
<dbReference type="eggNOG" id="COG3243">
    <property type="taxonomic scope" value="Bacteria"/>
</dbReference>
<keyword evidence="1" id="KW-0808">Transferase</keyword>
<feature type="domain" description="Poly-beta-hydroxybutyrate polymerase N-terminal" evidence="5">
    <location>
        <begin position="62"/>
        <end position="102"/>
    </location>
</feature>
<evidence type="ECO:0000313" key="6">
    <source>
        <dbReference type="EMBL" id="CAL62471.1"/>
    </source>
</evidence>
<reference evidence="6 7" key="1">
    <citation type="journal article" date="2007" name="PLoS Genet.">
        <title>A tale of two oxidation states: bacterial colonization of arsenic-rich environments.</title>
        <authorList>
            <person name="Muller D."/>
            <person name="Medigue C."/>
            <person name="Koechler S."/>
            <person name="Barbe V."/>
            <person name="Barakat M."/>
            <person name="Talla E."/>
            <person name="Bonnefoy V."/>
            <person name="Krin E."/>
            <person name="Arsene-Ploetze F."/>
            <person name="Carapito C."/>
            <person name="Chandler M."/>
            <person name="Cournoyer B."/>
            <person name="Cruveiller S."/>
            <person name="Dossat C."/>
            <person name="Duval S."/>
            <person name="Heymann M."/>
            <person name="Leize E."/>
            <person name="Lieutaud A."/>
            <person name="Lievremont D."/>
            <person name="Makita Y."/>
            <person name="Mangenot S."/>
            <person name="Nitschke W."/>
            <person name="Ortet P."/>
            <person name="Perdrial N."/>
            <person name="Schoepp B."/>
            <person name="Siguier N."/>
            <person name="Simeonova D.D."/>
            <person name="Rouy Z."/>
            <person name="Segurens B."/>
            <person name="Turlin E."/>
            <person name="Vallenet D."/>
            <person name="Van Dorsselaer A."/>
            <person name="Weiss S."/>
            <person name="Weissenbach J."/>
            <person name="Lett M.C."/>
            <person name="Danchin A."/>
            <person name="Bertin P.N."/>
        </authorList>
    </citation>
    <scope>NUCLEOTIDE SEQUENCE [LARGE SCALE GENOMIC DNA]</scope>
    <source>
        <strain evidence="7">ULPAs1</strain>
    </source>
</reference>
<dbReference type="GO" id="GO:0042619">
    <property type="term" value="P:poly-hydroxybutyrate biosynthetic process"/>
    <property type="evidence" value="ECO:0007669"/>
    <property type="project" value="InterPro"/>
</dbReference>
<dbReference type="SUPFAM" id="SSF53474">
    <property type="entry name" value="alpha/beta-Hydrolases"/>
    <property type="match status" value="1"/>
</dbReference>
<keyword evidence="7" id="KW-1185">Reference proteome</keyword>
<dbReference type="PANTHER" id="PTHR36837:SF5">
    <property type="entry name" value="POLY-3-HYDROXYBUTYRATE SYNTHASE"/>
    <property type="match status" value="1"/>
</dbReference>
<evidence type="ECO:0000259" key="4">
    <source>
        <dbReference type="Pfam" id="PF07167"/>
    </source>
</evidence>
<dbReference type="PANTHER" id="PTHR36837">
    <property type="entry name" value="POLY(3-HYDROXYALKANOATE) POLYMERASE SUBUNIT PHAC"/>
    <property type="match status" value="1"/>
</dbReference>
<feature type="region of interest" description="Disordered" evidence="3">
    <location>
        <begin position="604"/>
        <end position="625"/>
    </location>
</feature>
<evidence type="ECO:0000256" key="2">
    <source>
        <dbReference type="ARBA" id="ARBA00023315"/>
    </source>
</evidence>
<dbReference type="HOGENOM" id="CLU_017387_2_1_4"/>
<dbReference type="Pfam" id="PF07167">
    <property type="entry name" value="PhaC_N"/>
    <property type="match status" value="1"/>
</dbReference>
<dbReference type="Gene3D" id="3.40.50.1820">
    <property type="entry name" value="alpha/beta hydrolase"/>
    <property type="match status" value="1"/>
</dbReference>
<evidence type="ECO:0000256" key="1">
    <source>
        <dbReference type="ARBA" id="ARBA00022679"/>
    </source>
</evidence>
<evidence type="ECO:0000256" key="3">
    <source>
        <dbReference type="SAM" id="MobiDB-lite"/>
    </source>
</evidence>
<dbReference type="InterPro" id="IPR010941">
    <property type="entry name" value="PhaC_N"/>
</dbReference>
<dbReference type="STRING" id="204773.HEAR2340"/>
<protein>
    <recommendedName>
        <fullName evidence="8">Poly-beta-hydroxybutyrate polymerase</fullName>
    </recommendedName>
</protein>
<dbReference type="OrthoDB" id="7208816at2"/>
<sequence length="625" mass="71086">MKRDVLICIKSTAARITMLVALLFREVAMLEKNSYDSPPFERMASAWLAPLTYDYPESANESAYLDLMSNAWLGRLTYNISPAAMFNAYADWLTHLCLSPSKRMVLLQKAWQNCWQWHLYNRNCVVTEDQPQYCVTPLSQDQRFNDPSWKKWPFNTISQGFLLQEQWWQRATTGVRGVSKHHEDVVTFTVRQLLDTLAPSNFPLTNPVVQQAAIQSWGHNFVQGWLNAVEDWRRSIASDTTEPDDAFKVGRDIAISPGKVVFHNNLIELIQYTPTTKTVHAVPLLFVPAWIMKYYILDLSPQNSLVRYMVSQGYTVFMISWKNPLAEDRNLSMEDYRKLGVMAAIDAITELTHAPQLNAAGYCLGGTLLSIASASMACHGDERIASMSLFAAQVDFEEPGELSLFIDESQISFLEAIMWDQGYLDTKQMAGAFQLLRSNDLIWSRRLNQYLLGLSEKKSDLMTWNADATRMPYRMHSEYLRHLFLHNDLAEGRYFTEGKSIHLTDISIPIFAVGTLTDHVAPWRSVFKIHRLADTEVTFALTSGGHNAGVVSPPGHPDRSYQIATHADKDHAMDADTWQATVARKEGSWWPAWESWLRMKSGKRIPPPPMPAHKPAAPGKYVMQP</sequence>
<evidence type="ECO:0000259" key="5">
    <source>
        <dbReference type="Pfam" id="PF12551"/>
    </source>
</evidence>
<dbReference type="InterPro" id="IPR022211">
    <property type="entry name" value="PHBC_N"/>
</dbReference>
<dbReference type="KEGG" id="har:HEAR2340"/>
<dbReference type="GO" id="GO:0016746">
    <property type="term" value="F:acyltransferase activity"/>
    <property type="evidence" value="ECO:0007669"/>
    <property type="project" value="UniProtKB-KW"/>
</dbReference>
<dbReference type="Proteomes" id="UP000006697">
    <property type="component" value="Chromosome"/>
</dbReference>
<evidence type="ECO:0008006" key="8">
    <source>
        <dbReference type="Google" id="ProtNLM"/>
    </source>
</evidence>
<proteinExistence type="predicted"/>
<evidence type="ECO:0000313" key="7">
    <source>
        <dbReference type="Proteomes" id="UP000006697"/>
    </source>
</evidence>
<dbReference type="Pfam" id="PF12551">
    <property type="entry name" value="PHBC_N"/>
    <property type="match status" value="1"/>
</dbReference>
<dbReference type="AlphaFoldDB" id="A4G7I4"/>